<keyword evidence="9" id="KW-0472">Membrane</keyword>
<protein>
    <submittedName>
        <fullName evidence="11">Putative iron-siderophore ABC transporter ATP-binding protein</fullName>
    </submittedName>
</protein>
<dbReference type="GO" id="GO:0005886">
    <property type="term" value="C:plasma membrane"/>
    <property type="evidence" value="ECO:0007669"/>
    <property type="project" value="UniProtKB-SubCell"/>
</dbReference>
<evidence type="ECO:0000259" key="10">
    <source>
        <dbReference type="PROSITE" id="PS50893"/>
    </source>
</evidence>
<evidence type="ECO:0000256" key="2">
    <source>
        <dbReference type="ARBA" id="ARBA00022448"/>
    </source>
</evidence>
<dbReference type="InterPro" id="IPR003593">
    <property type="entry name" value="AAA+_ATPase"/>
</dbReference>
<dbReference type="Gene3D" id="3.40.50.300">
    <property type="entry name" value="P-loop containing nucleotide triphosphate hydrolases"/>
    <property type="match status" value="1"/>
</dbReference>
<evidence type="ECO:0000313" key="12">
    <source>
        <dbReference type="Proteomes" id="UP000008495"/>
    </source>
</evidence>
<reference evidence="11 12" key="1">
    <citation type="submission" date="2012-08" db="EMBL/GenBank/DDBJ databases">
        <title>Whole genome shotgun sequence of Austwickia chelonae NBRC 105200.</title>
        <authorList>
            <person name="Yoshida I."/>
            <person name="Hosoyama A."/>
            <person name="Tsuchikane K."/>
            <person name="Katsumata H."/>
            <person name="Ando Y."/>
            <person name="Ohji S."/>
            <person name="Hamada M."/>
            <person name="Tamura T."/>
            <person name="Yamazoe A."/>
            <person name="Yamazaki S."/>
            <person name="Fujita N."/>
        </authorList>
    </citation>
    <scope>NUCLEOTIDE SEQUENCE [LARGE SCALE GENOMIC DNA]</scope>
    <source>
        <strain evidence="11 12">NBRC 105200</strain>
    </source>
</reference>
<accession>K6WC53</accession>
<dbReference type="PANTHER" id="PTHR42771:SF2">
    <property type="entry name" value="IRON(3+)-HYDROXAMATE IMPORT ATP-BINDING PROTEIN FHUC"/>
    <property type="match status" value="1"/>
</dbReference>
<dbReference type="InterPro" id="IPR027417">
    <property type="entry name" value="P-loop_NTPase"/>
</dbReference>
<evidence type="ECO:0000256" key="7">
    <source>
        <dbReference type="ARBA" id="ARBA00023004"/>
    </source>
</evidence>
<keyword evidence="7" id="KW-0408">Iron</keyword>
<dbReference type="STRING" id="100225.SAMN05421595_2469"/>
<evidence type="ECO:0000313" key="11">
    <source>
        <dbReference type="EMBL" id="GAB79427.1"/>
    </source>
</evidence>
<keyword evidence="2" id="KW-0813">Transport</keyword>
<dbReference type="AlphaFoldDB" id="K6WC53"/>
<dbReference type="EMBL" id="BAGZ01000025">
    <property type="protein sequence ID" value="GAB79427.1"/>
    <property type="molecule type" value="Genomic_DNA"/>
</dbReference>
<gene>
    <name evidence="11" type="ORF">AUCHE_25_00080</name>
</gene>
<dbReference type="eggNOG" id="COG1120">
    <property type="taxonomic scope" value="Bacteria"/>
</dbReference>
<keyword evidence="8" id="KW-0406">Ion transport</keyword>
<dbReference type="InterPro" id="IPR017871">
    <property type="entry name" value="ABC_transporter-like_CS"/>
</dbReference>
<sequence length="306" mass="31939">MTDMAGVARAGAQDGDGVAGAAACPVPPLAVEQVELGYGERLVVHGVDLEVPAGQVTVLVGANGSGKSTLLRAMARLLVPRSGRVVLDGVDLAGQDSRDVARRVGLLPQTAQVPDGITVAQLVMRGRHPHRRRLFPRPTFADDLAVARALEATDLVGLAGRQVAELSGGQRQRVWLAMVLAQDTGVLLLDEPTSYLDLAHQVDVLDLVRRLSDENGITVVMVLHDLAMAARYADHLVAVKDGRVAAEGCPVEVLTVETVAEVFGITARIVPDPDTGTPVVLPRGRMSKVAGDMSGGALSISSAAEG</sequence>
<dbReference type="SMART" id="SM00382">
    <property type="entry name" value="AAA"/>
    <property type="match status" value="1"/>
</dbReference>
<evidence type="ECO:0000256" key="5">
    <source>
        <dbReference type="ARBA" id="ARBA00022741"/>
    </source>
</evidence>
<dbReference type="FunFam" id="3.40.50.300:FF:000134">
    <property type="entry name" value="Iron-enterobactin ABC transporter ATP-binding protein"/>
    <property type="match status" value="1"/>
</dbReference>
<evidence type="ECO:0000256" key="3">
    <source>
        <dbReference type="ARBA" id="ARBA00022475"/>
    </source>
</evidence>
<dbReference type="CDD" id="cd03214">
    <property type="entry name" value="ABC_Iron-Siderophores_B12_Hemin"/>
    <property type="match status" value="1"/>
</dbReference>
<dbReference type="Proteomes" id="UP000008495">
    <property type="component" value="Unassembled WGS sequence"/>
</dbReference>
<evidence type="ECO:0000256" key="1">
    <source>
        <dbReference type="ARBA" id="ARBA00004202"/>
    </source>
</evidence>
<comment type="caution">
    <text evidence="11">The sequence shown here is derived from an EMBL/GenBank/DDBJ whole genome shotgun (WGS) entry which is preliminary data.</text>
</comment>
<dbReference type="SUPFAM" id="SSF52540">
    <property type="entry name" value="P-loop containing nucleoside triphosphate hydrolases"/>
    <property type="match status" value="1"/>
</dbReference>
<dbReference type="GO" id="GO:0006826">
    <property type="term" value="P:iron ion transport"/>
    <property type="evidence" value="ECO:0007669"/>
    <property type="project" value="UniProtKB-KW"/>
</dbReference>
<dbReference type="InterPro" id="IPR003439">
    <property type="entry name" value="ABC_transporter-like_ATP-bd"/>
</dbReference>
<keyword evidence="5" id="KW-0547">Nucleotide-binding</keyword>
<dbReference type="RefSeq" id="WP_006504185.1">
    <property type="nucleotide sequence ID" value="NZ_BAGZ01000025.1"/>
</dbReference>
<keyword evidence="3" id="KW-1003">Cell membrane</keyword>
<evidence type="ECO:0000256" key="6">
    <source>
        <dbReference type="ARBA" id="ARBA00022840"/>
    </source>
</evidence>
<comment type="subcellular location">
    <subcellularLocation>
        <location evidence="1">Cell membrane</location>
        <topology evidence="1">Peripheral membrane protein</topology>
    </subcellularLocation>
</comment>
<keyword evidence="4" id="KW-0410">Iron transport</keyword>
<keyword evidence="6 11" id="KW-0067">ATP-binding</keyword>
<dbReference type="GO" id="GO:0005524">
    <property type="term" value="F:ATP binding"/>
    <property type="evidence" value="ECO:0007669"/>
    <property type="project" value="UniProtKB-KW"/>
</dbReference>
<keyword evidence="12" id="KW-1185">Reference proteome</keyword>
<dbReference type="PROSITE" id="PS00211">
    <property type="entry name" value="ABC_TRANSPORTER_1"/>
    <property type="match status" value="1"/>
</dbReference>
<evidence type="ECO:0000256" key="4">
    <source>
        <dbReference type="ARBA" id="ARBA00022496"/>
    </source>
</evidence>
<name>K6WC53_9MICO</name>
<dbReference type="PROSITE" id="PS50893">
    <property type="entry name" value="ABC_TRANSPORTER_2"/>
    <property type="match status" value="1"/>
</dbReference>
<evidence type="ECO:0000256" key="9">
    <source>
        <dbReference type="ARBA" id="ARBA00023136"/>
    </source>
</evidence>
<dbReference type="InterPro" id="IPR051535">
    <property type="entry name" value="Siderophore_ABC-ATPase"/>
</dbReference>
<proteinExistence type="predicted"/>
<evidence type="ECO:0000256" key="8">
    <source>
        <dbReference type="ARBA" id="ARBA00023065"/>
    </source>
</evidence>
<dbReference type="GO" id="GO:0016887">
    <property type="term" value="F:ATP hydrolysis activity"/>
    <property type="evidence" value="ECO:0007669"/>
    <property type="project" value="InterPro"/>
</dbReference>
<feature type="domain" description="ABC transporter" evidence="10">
    <location>
        <begin position="29"/>
        <end position="266"/>
    </location>
</feature>
<dbReference type="PANTHER" id="PTHR42771">
    <property type="entry name" value="IRON(3+)-HYDROXAMATE IMPORT ATP-BINDING PROTEIN FHUC"/>
    <property type="match status" value="1"/>
</dbReference>
<dbReference type="Pfam" id="PF00005">
    <property type="entry name" value="ABC_tran"/>
    <property type="match status" value="1"/>
</dbReference>
<organism evidence="11 12">
    <name type="scientific">Austwickia chelonae NBRC 105200</name>
    <dbReference type="NCBI Taxonomy" id="1184607"/>
    <lineage>
        <taxon>Bacteria</taxon>
        <taxon>Bacillati</taxon>
        <taxon>Actinomycetota</taxon>
        <taxon>Actinomycetes</taxon>
        <taxon>Micrococcales</taxon>
        <taxon>Dermatophilaceae</taxon>
        <taxon>Austwickia</taxon>
    </lineage>
</organism>